<evidence type="ECO:0000313" key="3">
    <source>
        <dbReference type="EMBL" id="QWG00503.1"/>
    </source>
</evidence>
<evidence type="ECO:0000256" key="1">
    <source>
        <dbReference type="SAM" id="Coils"/>
    </source>
</evidence>
<dbReference type="Proteomes" id="UP000678679">
    <property type="component" value="Chromosome 1"/>
</dbReference>
<sequence length="375" mass="43857">MNDIMQTTLSEEQKLNVPKEISTVIKNLDFFHFKDEIDNEVLKVNQEILKSINSNFENWLEYASIGMKDLEQQLNGVLPKINLNSKDVEKQKDYIYRLLSITFPLIYEYNLRFDKPLNPTYQKFKYFVFENIDSFPETIKSDLKFIIFETPSTIYREQFNNLKIKELKKLDEDINKNISTIEEWDSEYEKKLEKVEGLKATLDQYTDAFNFVALYDGFSKLKSRLSYTSWGLVVLMVFLAFGVLTPVILEFSYFSGLIGDGKIDLKNASIAEVLMFTFPVISLTFLMLYFFRVVLHNYKVTMVEKRQVQLRMTLCQFIQDYSKYAKDIKENSDVTLESFERVIFSDLTSSSEKLPTTLDGIDKIASLLKVMKQTG</sequence>
<evidence type="ECO:0000313" key="4">
    <source>
        <dbReference type="Proteomes" id="UP000678679"/>
    </source>
</evidence>
<evidence type="ECO:0000256" key="2">
    <source>
        <dbReference type="SAM" id="Phobius"/>
    </source>
</evidence>
<reference evidence="3 4" key="1">
    <citation type="submission" date="2021-05" db="EMBL/GenBank/DDBJ databases">
        <title>Comparative genomic studies on the polysaccharide-degrading batcterial strains of the Flammeovirga genus.</title>
        <authorList>
            <person name="Zewei F."/>
            <person name="Zheng Z."/>
            <person name="Yu L."/>
            <person name="Ruyue G."/>
            <person name="Yanhong M."/>
            <person name="Yuanyuan C."/>
            <person name="Jingyan G."/>
            <person name="Wenjun H."/>
        </authorList>
    </citation>
    <scope>NUCLEOTIDE SEQUENCE [LARGE SCALE GENOMIC DNA]</scope>
    <source>
        <strain evidence="3 4">NBRC:100898</strain>
    </source>
</reference>
<organism evidence="3 4">
    <name type="scientific">Flammeovirga yaeyamensis</name>
    <dbReference type="NCBI Taxonomy" id="367791"/>
    <lineage>
        <taxon>Bacteria</taxon>
        <taxon>Pseudomonadati</taxon>
        <taxon>Bacteroidota</taxon>
        <taxon>Cytophagia</taxon>
        <taxon>Cytophagales</taxon>
        <taxon>Flammeovirgaceae</taxon>
        <taxon>Flammeovirga</taxon>
    </lineage>
</organism>
<feature type="transmembrane region" description="Helical" evidence="2">
    <location>
        <begin position="273"/>
        <end position="295"/>
    </location>
</feature>
<proteinExistence type="predicted"/>
<feature type="coiled-coil region" evidence="1">
    <location>
        <begin position="181"/>
        <end position="208"/>
    </location>
</feature>
<dbReference type="RefSeq" id="WP_169663101.1">
    <property type="nucleotide sequence ID" value="NZ_CP076132.1"/>
</dbReference>
<dbReference type="EMBL" id="CP076132">
    <property type="protein sequence ID" value="QWG00503.1"/>
    <property type="molecule type" value="Genomic_DNA"/>
</dbReference>
<dbReference type="AlphaFoldDB" id="A0AAX1N3K8"/>
<feature type="transmembrane region" description="Helical" evidence="2">
    <location>
        <begin position="230"/>
        <end position="253"/>
    </location>
</feature>
<dbReference type="KEGG" id="fya:KMW28_12655"/>
<keyword evidence="2" id="KW-0472">Membrane</keyword>
<name>A0AAX1N3K8_9BACT</name>
<keyword evidence="4" id="KW-1185">Reference proteome</keyword>
<keyword evidence="2" id="KW-1133">Transmembrane helix</keyword>
<accession>A0AAX1N3K8</accession>
<protein>
    <submittedName>
        <fullName evidence="3">Uncharacterized protein</fullName>
    </submittedName>
</protein>
<gene>
    <name evidence="3" type="ORF">KMW28_12655</name>
</gene>
<keyword evidence="1" id="KW-0175">Coiled coil</keyword>
<keyword evidence="2" id="KW-0812">Transmembrane</keyword>